<evidence type="ECO:0000259" key="12">
    <source>
        <dbReference type="Pfam" id="PF03600"/>
    </source>
</evidence>
<comment type="caution">
    <text evidence="13">The sequence shown here is derived from an EMBL/GenBank/DDBJ whole genome shotgun (WGS) entry which is preliminary data.</text>
</comment>
<keyword evidence="7" id="KW-0406">Ion transport</keyword>
<name>A0AAQ1UG66_9BACT</name>
<comment type="similarity">
    <text evidence="10">Belongs to the NhaD Na(+)/H(+) (TC 2.A.62) antiporter family.</text>
</comment>
<organism evidence="13 14">
    <name type="scientific">Segatella buccae</name>
    <dbReference type="NCBI Taxonomy" id="28126"/>
    <lineage>
        <taxon>Bacteria</taxon>
        <taxon>Pseudomonadati</taxon>
        <taxon>Bacteroidota</taxon>
        <taxon>Bacteroidia</taxon>
        <taxon>Bacteroidales</taxon>
        <taxon>Prevotellaceae</taxon>
        <taxon>Segatella</taxon>
    </lineage>
</organism>
<gene>
    <name evidence="13" type="ORF">NCTC13063_00582</name>
</gene>
<dbReference type="Proteomes" id="UP000255283">
    <property type="component" value="Unassembled WGS sequence"/>
</dbReference>
<dbReference type="RefSeq" id="WP_115153198.1">
    <property type="nucleotide sequence ID" value="NZ_DBFWLE010000018.1"/>
</dbReference>
<dbReference type="GO" id="GO:0016020">
    <property type="term" value="C:membrane"/>
    <property type="evidence" value="ECO:0007669"/>
    <property type="project" value="UniProtKB-SubCell"/>
</dbReference>
<dbReference type="Pfam" id="PF03600">
    <property type="entry name" value="CitMHS"/>
    <property type="match status" value="1"/>
</dbReference>
<proteinExistence type="inferred from homology"/>
<evidence type="ECO:0000256" key="1">
    <source>
        <dbReference type="ARBA" id="ARBA00004141"/>
    </source>
</evidence>
<keyword evidence="2" id="KW-0813">Transport</keyword>
<feature type="transmembrane region" description="Helical" evidence="11">
    <location>
        <begin position="136"/>
        <end position="163"/>
    </location>
</feature>
<keyword evidence="4 11" id="KW-0812">Transmembrane</keyword>
<evidence type="ECO:0000256" key="9">
    <source>
        <dbReference type="ARBA" id="ARBA00023201"/>
    </source>
</evidence>
<feature type="transmembrane region" description="Helical" evidence="11">
    <location>
        <begin position="215"/>
        <end position="237"/>
    </location>
</feature>
<feature type="transmembrane region" description="Helical" evidence="11">
    <location>
        <begin position="364"/>
        <end position="382"/>
    </location>
</feature>
<evidence type="ECO:0000313" key="13">
    <source>
        <dbReference type="EMBL" id="SUB79321.1"/>
    </source>
</evidence>
<evidence type="ECO:0000256" key="10">
    <source>
        <dbReference type="ARBA" id="ARBA00025753"/>
    </source>
</evidence>
<dbReference type="InterPro" id="IPR045016">
    <property type="entry name" value="NhaD-like"/>
</dbReference>
<dbReference type="GO" id="GO:0006814">
    <property type="term" value="P:sodium ion transport"/>
    <property type="evidence" value="ECO:0007669"/>
    <property type="project" value="UniProtKB-KW"/>
</dbReference>
<sequence length="488" mass="54138">MTLLIVTILILGYILIATENVTSVNKAAVAIFVAAVGWVLYICYGADFVAGRYSEAYNEFYSMVSGTPLNENGMAPLVSSIVKQFVAQNVFIPWVGKAAEVVLFLLATMTIVEILSNNGCFDFIAQLLRTRNRDRMLWTLSVVTFVFSANLDNLTTTVMMLIIMHRIIPNRRQRMIYGSAILLAANCGGALTVIGNPEGLVLWNMGAVTATNFSMSLLVPCLLAWLFPTWLLGRMLPERIDTEWITMPYRGDDTRLNVWQRLLMLFVGIGGLWFIPTFHNITKLSPFLGALCVLAVLWVVNEIFNRKLINSDEMIYRRAPRLLQYGSIQMMLFVMGMMLALGVVKETGAIDRLAVWIDSECHNVWVLGVIAGLISTVLDNFATAMSMFSLHTLNEPVLHDVLNGYSEHFVLNGVYWKVIAYCVMAGGNVLTVGSMGGLALMKMERMHVGWYFRNVGWKALVGGLLGLLILWLSNAGFQVLGSGQAIAS</sequence>
<dbReference type="GO" id="GO:0015297">
    <property type="term" value="F:antiporter activity"/>
    <property type="evidence" value="ECO:0007669"/>
    <property type="project" value="UniProtKB-KW"/>
</dbReference>
<feature type="transmembrane region" description="Helical" evidence="11">
    <location>
        <begin position="27"/>
        <end position="44"/>
    </location>
</feature>
<evidence type="ECO:0000256" key="4">
    <source>
        <dbReference type="ARBA" id="ARBA00022692"/>
    </source>
</evidence>
<protein>
    <submittedName>
        <fullName evidence="13">Na+/H+ antiporter, NhaD family</fullName>
    </submittedName>
</protein>
<keyword evidence="5 11" id="KW-1133">Transmembrane helix</keyword>
<feature type="transmembrane region" description="Helical" evidence="11">
    <location>
        <begin position="284"/>
        <end position="301"/>
    </location>
</feature>
<dbReference type="AlphaFoldDB" id="A0AAQ1UG66"/>
<evidence type="ECO:0000256" key="8">
    <source>
        <dbReference type="ARBA" id="ARBA00023136"/>
    </source>
</evidence>
<evidence type="ECO:0000256" key="6">
    <source>
        <dbReference type="ARBA" id="ARBA00023053"/>
    </source>
</evidence>
<feature type="transmembrane region" description="Helical" evidence="11">
    <location>
        <begin position="258"/>
        <end position="278"/>
    </location>
</feature>
<keyword evidence="9" id="KW-0739">Sodium transport</keyword>
<evidence type="ECO:0000313" key="14">
    <source>
        <dbReference type="Proteomes" id="UP000255283"/>
    </source>
</evidence>
<comment type="subcellular location">
    <subcellularLocation>
        <location evidence="1">Membrane</location>
        <topology evidence="1">Multi-pass membrane protein</topology>
    </subcellularLocation>
</comment>
<evidence type="ECO:0000256" key="7">
    <source>
        <dbReference type="ARBA" id="ARBA00023065"/>
    </source>
</evidence>
<evidence type="ECO:0000256" key="3">
    <source>
        <dbReference type="ARBA" id="ARBA00022449"/>
    </source>
</evidence>
<feature type="transmembrane region" description="Helical" evidence="11">
    <location>
        <begin position="418"/>
        <end position="440"/>
    </location>
</feature>
<keyword evidence="3" id="KW-0050">Antiport</keyword>
<evidence type="ECO:0000256" key="5">
    <source>
        <dbReference type="ARBA" id="ARBA00022989"/>
    </source>
</evidence>
<feature type="transmembrane region" description="Helical" evidence="11">
    <location>
        <begin position="98"/>
        <end position="116"/>
    </location>
</feature>
<keyword evidence="6" id="KW-0915">Sodium</keyword>
<feature type="transmembrane region" description="Helical" evidence="11">
    <location>
        <begin position="460"/>
        <end position="480"/>
    </location>
</feature>
<dbReference type="EMBL" id="UGTJ01000001">
    <property type="protein sequence ID" value="SUB79321.1"/>
    <property type="molecule type" value="Genomic_DNA"/>
</dbReference>
<evidence type="ECO:0000256" key="2">
    <source>
        <dbReference type="ARBA" id="ARBA00022448"/>
    </source>
</evidence>
<dbReference type="PANTHER" id="PTHR43269:SF2">
    <property type="entry name" value="SODIUM_PROTON ANTIPORTER 1-RELATED"/>
    <property type="match status" value="1"/>
</dbReference>
<dbReference type="PANTHER" id="PTHR43269">
    <property type="entry name" value="SODIUM/PROTON ANTIPORTER 1-RELATED"/>
    <property type="match status" value="1"/>
</dbReference>
<feature type="domain" description="Citrate transporter-like" evidence="12">
    <location>
        <begin position="13"/>
        <end position="388"/>
    </location>
</feature>
<evidence type="ECO:0000256" key="11">
    <source>
        <dbReference type="SAM" id="Phobius"/>
    </source>
</evidence>
<keyword evidence="8 11" id="KW-0472">Membrane</keyword>
<dbReference type="InterPro" id="IPR004680">
    <property type="entry name" value="Cit_transptr-like_dom"/>
</dbReference>
<feature type="transmembrane region" description="Helical" evidence="11">
    <location>
        <begin position="175"/>
        <end position="195"/>
    </location>
</feature>
<feature type="transmembrane region" description="Helical" evidence="11">
    <location>
        <begin position="322"/>
        <end position="344"/>
    </location>
</feature>
<accession>A0AAQ1UG66</accession>
<reference evidence="13 14" key="1">
    <citation type="submission" date="2018-06" db="EMBL/GenBank/DDBJ databases">
        <authorList>
            <consortium name="Pathogen Informatics"/>
            <person name="Doyle S."/>
        </authorList>
    </citation>
    <scope>NUCLEOTIDE SEQUENCE [LARGE SCALE GENOMIC DNA]</scope>
    <source>
        <strain evidence="13 14">NCTC13063</strain>
    </source>
</reference>